<evidence type="ECO:0000313" key="9">
    <source>
        <dbReference type="Proteomes" id="UP000005039"/>
    </source>
</evidence>
<feature type="transmembrane region" description="Helical" evidence="6">
    <location>
        <begin position="193"/>
        <end position="213"/>
    </location>
</feature>
<protein>
    <submittedName>
        <fullName evidence="8">Efflux ABC transporter, permease protein</fullName>
    </submittedName>
</protein>
<dbReference type="GO" id="GO:0005886">
    <property type="term" value="C:plasma membrane"/>
    <property type="evidence" value="ECO:0007669"/>
    <property type="project" value="UniProtKB-SubCell"/>
</dbReference>
<keyword evidence="6" id="KW-0813">Transport</keyword>
<feature type="transmembrane region" description="Helical" evidence="6">
    <location>
        <begin position="559"/>
        <end position="578"/>
    </location>
</feature>
<gene>
    <name evidence="8" type="ORF">HMPREF9970_0946</name>
</gene>
<evidence type="ECO:0000256" key="2">
    <source>
        <dbReference type="ARBA" id="ARBA00022475"/>
    </source>
</evidence>
<feature type="transmembrane region" description="Helical" evidence="6">
    <location>
        <begin position="109"/>
        <end position="133"/>
    </location>
</feature>
<dbReference type="PANTHER" id="PTHR46795:SF3">
    <property type="entry name" value="ABC TRANSPORTER PERMEASE"/>
    <property type="match status" value="1"/>
</dbReference>
<feature type="transmembrane region" description="Helical" evidence="6">
    <location>
        <begin position="18"/>
        <end position="39"/>
    </location>
</feature>
<dbReference type="Proteomes" id="UP000005039">
    <property type="component" value="Unassembled WGS sequence"/>
</dbReference>
<dbReference type="PATRIC" id="fig|1095750.3.peg.2577"/>
<dbReference type="PANTHER" id="PTHR46795">
    <property type="entry name" value="ABC TRANSPORTER PERMEASE-RELATED-RELATED"/>
    <property type="match status" value="1"/>
</dbReference>
<evidence type="ECO:0000256" key="6">
    <source>
        <dbReference type="PIRNR" id="PIRNR018968"/>
    </source>
</evidence>
<dbReference type="InterPro" id="IPR027022">
    <property type="entry name" value="ABC_permease_BceB-typ"/>
</dbReference>
<evidence type="ECO:0000256" key="1">
    <source>
        <dbReference type="ARBA" id="ARBA00004651"/>
    </source>
</evidence>
<dbReference type="PIRSF" id="PIRSF018968">
    <property type="entry name" value="ABC_permease_BceB"/>
    <property type="match status" value="1"/>
</dbReference>
<keyword evidence="9" id="KW-1185">Reference proteome</keyword>
<dbReference type="EMBL" id="AJGH01000130">
    <property type="protein sequence ID" value="EIC94606.1"/>
    <property type="molecule type" value="Genomic_DNA"/>
</dbReference>
<feature type="domain" description="ABC3 transporter permease C-terminal" evidence="7">
    <location>
        <begin position="59"/>
        <end position="175"/>
    </location>
</feature>
<name>I0R4J8_9FIRM</name>
<reference evidence="8 9" key="1">
    <citation type="submission" date="2012-03" db="EMBL/GenBank/DDBJ databases">
        <authorList>
            <person name="Durkin A.S."/>
            <person name="McCorrison J."/>
            <person name="Torralba M."/>
            <person name="Gillis M."/>
            <person name="Methe B."/>
            <person name="Sutton G."/>
            <person name="Nelson K.E."/>
        </authorList>
    </citation>
    <scope>NUCLEOTIDE SEQUENCE [LARGE SCALE GENOMIC DNA]</scope>
    <source>
        <strain evidence="8 9">F0468</strain>
    </source>
</reference>
<keyword evidence="2 6" id="KW-1003">Cell membrane</keyword>
<proteinExistence type="inferred from homology"/>
<dbReference type="InterPro" id="IPR003838">
    <property type="entry name" value="ABC3_permease_C"/>
</dbReference>
<evidence type="ECO:0000313" key="8">
    <source>
        <dbReference type="EMBL" id="EIC94606.1"/>
    </source>
</evidence>
<keyword evidence="5 6" id="KW-0472">Membrane</keyword>
<dbReference type="AlphaFoldDB" id="I0R4J8"/>
<comment type="similarity">
    <text evidence="6">Belongs to the ABC-4 integral membrane protein family.</text>
</comment>
<feature type="transmembrane region" description="Helical" evidence="6">
    <location>
        <begin position="590"/>
        <end position="609"/>
    </location>
</feature>
<comment type="subcellular location">
    <subcellularLocation>
        <location evidence="1 6">Cell membrane</location>
        <topology evidence="1 6">Multi-pass membrane protein</topology>
    </subcellularLocation>
</comment>
<evidence type="ECO:0000256" key="5">
    <source>
        <dbReference type="ARBA" id="ARBA00023136"/>
    </source>
</evidence>
<dbReference type="GO" id="GO:0055085">
    <property type="term" value="P:transmembrane transport"/>
    <property type="evidence" value="ECO:0007669"/>
    <property type="project" value="UniProtKB-UniRule"/>
</dbReference>
<dbReference type="InterPro" id="IPR052536">
    <property type="entry name" value="ABC-4_Integral_Memb_Prot"/>
</dbReference>
<dbReference type="OrthoDB" id="1937696at2"/>
<dbReference type="eggNOG" id="COG0577">
    <property type="taxonomic scope" value="Bacteria"/>
</dbReference>
<organism evidence="8 9">
    <name type="scientific">Lachnoanaerobaculum saburreum F0468</name>
    <dbReference type="NCBI Taxonomy" id="1095750"/>
    <lineage>
        <taxon>Bacteria</taxon>
        <taxon>Bacillati</taxon>
        <taxon>Bacillota</taxon>
        <taxon>Clostridia</taxon>
        <taxon>Lachnospirales</taxon>
        <taxon>Lachnospiraceae</taxon>
        <taxon>Lachnoanaerobaculum</taxon>
    </lineage>
</organism>
<feature type="transmembrane region" description="Helical" evidence="6">
    <location>
        <begin position="277"/>
        <end position="296"/>
    </location>
</feature>
<comment type="caution">
    <text evidence="8">The sequence shown here is derived from an EMBL/GenBank/DDBJ whole genome shotgun (WGS) entry which is preliminary data.</text>
</comment>
<feature type="transmembrane region" description="Helical" evidence="6">
    <location>
        <begin position="219"/>
        <end position="244"/>
    </location>
</feature>
<feature type="transmembrane region" description="Helical" evidence="6">
    <location>
        <begin position="501"/>
        <end position="525"/>
    </location>
</feature>
<evidence type="ECO:0000256" key="3">
    <source>
        <dbReference type="ARBA" id="ARBA00022692"/>
    </source>
</evidence>
<accession>I0R4J8</accession>
<feature type="transmembrane region" description="Helical" evidence="6">
    <location>
        <begin position="145"/>
        <end position="173"/>
    </location>
</feature>
<keyword evidence="3 6" id="KW-0812">Transmembrane</keyword>
<sequence length="621" mass="71236">MTLFNFAYNNIKRDFKNYLYHFLSCVFSVFIFFLFSTLAKHPALKIVESGSTIGIILFMASIVSMLFSFVLILYSVSNFLRNRSKQFAILNIIGASKGQFNKLIFFENIIISIFALLVGIITGIIFSKIFLMIAQSMIDGLNLYFYFPLIPLLLTVFLMGGLFLLISLIAPVILRKKRIIDLLKKEELAEKNYFLLSLAAVIVILSPTIYFHIKKEFFTFIYILDLLSCISTSYFIFNLIFNVYNFFMEKSGRIYVNNNLIKLSNFKYKVNTNIKTMAATMILFSIILTAFVYIVGAPMNVTEDTEKIMPYSYMYANWEDEAEGERKAKLIADELKSADGFKKLTISYAELKNKARTVRHIILSNTMYNEVADFLNREKINLSDNEYFLVGVDGKSKPILPDVVKNEISDHGITKEIGTDKRIISVSGYFTSVTVISDKSYESISSALVKDRIYAFTQSDLTNGGSEDLANIKKLIGFEEGKESLISYIFYYDFENLTRRLVSYVGSILCISFLIGIASIIYSRLYSSVEEESKKYSIMIKMGLSKAELKDILASTLRWLFILPFITALIISWIIISIMNQMIVTSYTNLTIICSFIYLLTEFILYMTIKRKYQEKILNNI</sequence>
<feature type="transmembrane region" description="Helical" evidence="6">
    <location>
        <begin position="51"/>
        <end position="76"/>
    </location>
</feature>
<dbReference type="Pfam" id="PF02687">
    <property type="entry name" value="FtsX"/>
    <property type="match status" value="1"/>
</dbReference>
<evidence type="ECO:0000259" key="7">
    <source>
        <dbReference type="Pfam" id="PF02687"/>
    </source>
</evidence>
<keyword evidence="4 6" id="KW-1133">Transmembrane helix</keyword>
<evidence type="ECO:0000256" key="4">
    <source>
        <dbReference type="ARBA" id="ARBA00022989"/>
    </source>
</evidence>